<dbReference type="InterPro" id="IPR010970">
    <property type="entry name" value="Cys_dSase_SufS"/>
</dbReference>
<evidence type="ECO:0000259" key="8">
    <source>
        <dbReference type="Pfam" id="PF00266"/>
    </source>
</evidence>
<evidence type="ECO:0000256" key="5">
    <source>
        <dbReference type="ARBA" id="ARBA00022898"/>
    </source>
</evidence>
<dbReference type="AlphaFoldDB" id="A0A518DVZ0"/>
<keyword evidence="5" id="KW-0663">Pyridoxal phosphate</keyword>
<dbReference type="InterPro" id="IPR015421">
    <property type="entry name" value="PyrdxlP-dep_Trfase_major"/>
</dbReference>
<dbReference type="PANTHER" id="PTHR43586">
    <property type="entry name" value="CYSTEINE DESULFURASE"/>
    <property type="match status" value="1"/>
</dbReference>
<dbReference type="InterPro" id="IPR015422">
    <property type="entry name" value="PyrdxlP-dep_Trfase_small"/>
</dbReference>
<dbReference type="Proteomes" id="UP000317648">
    <property type="component" value="Chromosome"/>
</dbReference>
<sequence>MPDRIYLDNAATSWPKPEAVYHAADHFLRELGAPAGRGAYREAGESERLLRDTRSRLAKLLGAAGPERIIWTLNGTDALNLALHGLLAGGGHVVTSVAEHNSVLRPLHALAETAGVEFDCAPVDAEGRVDPDDIRAAIRPDTKLVVLTQASNVTGAVQPCAEVGRIAREQGVLFVVDAAQSLGRMPVDVGQLSADLVAAPGHKGLFGPLGTGFLYVGPGVESQLASVRQGGTGTHSDEDRQPTELPEKYESGNLNMAGIAGLHAGLVYLQERGIDAIEQHERALIERLLDGLTAIEGVTLYGPPADGPRVAVVSFNLAGYDSREVAGMLDSAYSLQCRAGIHCAPRMHGALGTLSTGGAVRFSPGLFNTIEQIDTAVAAVAELADSSF</sequence>
<dbReference type="PIRSF" id="PIRSF005572">
    <property type="entry name" value="NifS"/>
    <property type="match status" value="1"/>
</dbReference>
<dbReference type="EC" id="2.8.1.7" evidence="3"/>
<dbReference type="Gene3D" id="3.90.1150.10">
    <property type="entry name" value="Aspartate Aminotransferase, domain 1"/>
    <property type="match status" value="1"/>
</dbReference>
<feature type="domain" description="Aminotransferase class V" evidence="8">
    <location>
        <begin position="5"/>
        <end position="374"/>
    </location>
</feature>
<gene>
    <name evidence="9" type="primary">csd_2</name>
    <name evidence="9" type="ORF">Pla8534_38130</name>
</gene>
<evidence type="ECO:0000256" key="2">
    <source>
        <dbReference type="ARBA" id="ARBA00010447"/>
    </source>
</evidence>
<evidence type="ECO:0000256" key="1">
    <source>
        <dbReference type="ARBA" id="ARBA00001933"/>
    </source>
</evidence>
<evidence type="ECO:0000313" key="10">
    <source>
        <dbReference type="Proteomes" id="UP000317648"/>
    </source>
</evidence>
<dbReference type="NCBIfam" id="TIGR01977">
    <property type="entry name" value="am_tr_V_EF2568"/>
    <property type="match status" value="1"/>
</dbReference>
<dbReference type="InterPro" id="IPR010969">
    <property type="entry name" value="Cys_dSase-rel_unknwn_funct"/>
</dbReference>
<dbReference type="GO" id="GO:0030170">
    <property type="term" value="F:pyridoxal phosphate binding"/>
    <property type="evidence" value="ECO:0007669"/>
    <property type="project" value="InterPro"/>
</dbReference>
<dbReference type="GO" id="GO:0006534">
    <property type="term" value="P:cysteine metabolic process"/>
    <property type="evidence" value="ECO:0007669"/>
    <property type="project" value="InterPro"/>
</dbReference>
<evidence type="ECO:0000256" key="7">
    <source>
        <dbReference type="SAM" id="MobiDB-lite"/>
    </source>
</evidence>
<dbReference type="EMBL" id="CP036433">
    <property type="protein sequence ID" value="QDU95994.1"/>
    <property type="molecule type" value="Genomic_DNA"/>
</dbReference>
<dbReference type="OrthoDB" id="9804366at2"/>
<dbReference type="Gene3D" id="3.40.640.10">
    <property type="entry name" value="Type I PLP-dependent aspartate aminotransferase-like (Major domain)"/>
    <property type="match status" value="1"/>
</dbReference>
<dbReference type="SUPFAM" id="SSF53383">
    <property type="entry name" value="PLP-dependent transferases"/>
    <property type="match status" value="1"/>
</dbReference>
<dbReference type="InterPro" id="IPR000192">
    <property type="entry name" value="Aminotrans_V_dom"/>
</dbReference>
<feature type="region of interest" description="Disordered" evidence="7">
    <location>
        <begin position="225"/>
        <end position="244"/>
    </location>
</feature>
<keyword evidence="10" id="KW-1185">Reference proteome</keyword>
<accession>A0A518DVZ0</accession>
<evidence type="ECO:0000256" key="6">
    <source>
        <dbReference type="ARBA" id="ARBA00050776"/>
    </source>
</evidence>
<organism evidence="9 10">
    <name type="scientific">Lignipirellula cremea</name>
    <dbReference type="NCBI Taxonomy" id="2528010"/>
    <lineage>
        <taxon>Bacteria</taxon>
        <taxon>Pseudomonadati</taxon>
        <taxon>Planctomycetota</taxon>
        <taxon>Planctomycetia</taxon>
        <taxon>Pirellulales</taxon>
        <taxon>Pirellulaceae</taxon>
        <taxon>Lignipirellula</taxon>
    </lineage>
</organism>
<evidence type="ECO:0000256" key="3">
    <source>
        <dbReference type="ARBA" id="ARBA00012239"/>
    </source>
</evidence>
<comment type="cofactor">
    <cofactor evidence="1">
        <name>pyridoxal 5'-phosphate</name>
        <dbReference type="ChEBI" id="CHEBI:597326"/>
    </cofactor>
</comment>
<dbReference type="GO" id="GO:0031071">
    <property type="term" value="F:cysteine desulfurase activity"/>
    <property type="evidence" value="ECO:0007669"/>
    <property type="project" value="UniProtKB-EC"/>
</dbReference>
<dbReference type="KEGG" id="lcre:Pla8534_38130"/>
<protein>
    <recommendedName>
        <fullName evidence="3">cysteine desulfurase</fullName>
        <ecNumber evidence="3">2.8.1.7</ecNumber>
    </recommendedName>
</protein>
<dbReference type="Pfam" id="PF00266">
    <property type="entry name" value="Aminotran_5"/>
    <property type="match status" value="1"/>
</dbReference>
<dbReference type="InterPro" id="IPR016454">
    <property type="entry name" value="Cysteine_dSase"/>
</dbReference>
<dbReference type="RefSeq" id="WP_145054671.1">
    <property type="nucleotide sequence ID" value="NZ_CP036433.1"/>
</dbReference>
<reference evidence="9 10" key="1">
    <citation type="submission" date="2019-02" db="EMBL/GenBank/DDBJ databases">
        <title>Deep-cultivation of Planctomycetes and their phenomic and genomic characterization uncovers novel biology.</title>
        <authorList>
            <person name="Wiegand S."/>
            <person name="Jogler M."/>
            <person name="Boedeker C."/>
            <person name="Pinto D."/>
            <person name="Vollmers J."/>
            <person name="Rivas-Marin E."/>
            <person name="Kohn T."/>
            <person name="Peeters S.H."/>
            <person name="Heuer A."/>
            <person name="Rast P."/>
            <person name="Oberbeckmann S."/>
            <person name="Bunk B."/>
            <person name="Jeske O."/>
            <person name="Meyerdierks A."/>
            <person name="Storesund J.E."/>
            <person name="Kallscheuer N."/>
            <person name="Luecker S."/>
            <person name="Lage O.M."/>
            <person name="Pohl T."/>
            <person name="Merkel B.J."/>
            <person name="Hornburger P."/>
            <person name="Mueller R.-W."/>
            <person name="Bruemmer F."/>
            <person name="Labrenz M."/>
            <person name="Spormann A.M."/>
            <person name="Op den Camp H."/>
            <person name="Overmann J."/>
            <person name="Amann R."/>
            <person name="Jetten M.S.M."/>
            <person name="Mascher T."/>
            <person name="Medema M.H."/>
            <person name="Devos D.P."/>
            <person name="Kaster A.-K."/>
            <person name="Ovreas L."/>
            <person name="Rohde M."/>
            <person name="Galperin M.Y."/>
            <person name="Jogler C."/>
        </authorList>
    </citation>
    <scope>NUCLEOTIDE SEQUENCE [LARGE SCALE GENOMIC DNA]</scope>
    <source>
        <strain evidence="9 10">Pla85_3_4</strain>
    </source>
</reference>
<name>A0A518DVZ0_9BACT</name>
<evidence type="ECO:0000256" key="4">
    <source>
        <dbReference type="ARBA" id="ARBA00022679"/>
    </source>
</evidence>
<dbReference type="InterPro" id="IPR015424">
    <property type="entry name" value="PyrdxlP-dep_Trfase"/>
</dbReference>
<evidence type="ECO:0000313" key="9">
    <source>
        <dbReference type="EMBL" id="QDU95994.1"/>
    </source>
</evidence>
<dbReference type="PANTHER" id="PTHR43586:SF4">
    <property type="entry name" value="ISOPENICILLIN N EPIMERASE"/>
    <property type="match status" value="1"/>
</dbReference>
<comment type="catalytic activity">
    <reaction evidence="6">
        <text>(sulfur carrier)-H + L-cysteine = (sulfur carrier)-SH + L-alanine</text>
        <dbReference type="Rhea" id="RHEA:43892"/>
        <dbReference type="Rhea" id="RHEA-COMP:14737"/>
        <dbReference type="Rhea" id="RHEA-COMP:14739"/>
        <dbReference type="ChEBI" id="CHEBI:29917"/>
        <dbReference type="ChEBI" id="CHEBI:35235"/>
        <dbReference type="ChEBI" id="CHEBI:57972"/>
        <dbReference type="ChEBI" id="CHEBI:64428"/>
        <dbReference type="EC" id="2.8.1.7"/>
    </reaction>
</comment>
<feature type="compositionally biased region" description="Basic and acidic residues" evidence="7">
    <location>
        <begin position="235"/>
        <end position="244"/>
    </location>
</feature>
<comment type="similarity">
    <text evidence="2">Belongs to the class-V pyridoxal-phosphate-dependent aminotransferase family. Csd subfamily.</text>
</comment>
<dbReference type="CDD" id="cd06453">
    <property type="entry name" value="SufS_like"/>
    <property type="match status" value="1"/>
</dbReference>
<proteinExistence type="inferred from homology"/>
<keyword evidence="4 9" id="KW-0808">Transferase</keyword>